<evidence type="ECO:0000259" key="8">
    <source>
        <dbReference type="PROSITE" id="PS50969"/>
    </source>
</evidence>
<evidence type="ECO:0000313" key="9">
    <source>
        <dbReference type="EMBL" id="TXG66293.1"/>
    </source>
</evidence>
<dbReference type="InterPro" id="IPR039189">
    <property type="entry name" value="Fcp1"/>
</dbReference>
<feature type="domain" description="FCP1 homology" evidence="8">
    <location>
        <begin position="158"/>
        <end position="340"/>
    </location>
</feature>
<evidence type="ECO:0000256" key="7">
    <source>
        <dbReference type="SAM" id="MobiDB-lite"/>
    </source>
</evidence>
<proteinExistence type="predicted"/>
<evidence type="ECO:0000256" key="5">
    <source>
        <dbReference type="ARBA" id="ARBA00048336"/>
    </source>
</evidence>
<dbReference type="InterPro" id="IPR004274">
    <property type="entry name" value="FCP1_dom"/>
</dbReference>
<evidence type="ECO:0000256" key="1">
    <source>
        <dbReference type="ARBA" id="ARBA00004123"/>
    </source>
</evidence>
<comment type="catalytic activity">
    <reaction evidence="5 6">
        <text>O-phospho-L-threonyl-[protein] + H2O = L-threonyl-[protein] + phosphate</text>
        <dbReference type="Rhea" id="RHEA:47004"/>
        <dbReference type="Rhea" id="RHEA-COMP:11060"/>
        <dbReference type="Rhea" id="RHEA-COMP:11605"/>
        <dbReference type="ChEBI" id="CHEBI:15377"/>
        <dbReference type="ChEBI" id="CHEBI:30013"/>
        <dbReference type="ChEBI" id="CHEBI:43474"/>
        <dbReference type="ChEBI" id="CHEBI:61977"/>
        <dbReference type="EC" id="3.1.3.16"/>
    </reaction>
</comment>
<evidence type="ECO:0000256" key="2">
    <source>
        <dbReference type="ARBA" id="ARBA00022801"/>
    </source>
</evidence>
<keyword evidence="10" id="KW-1185">Reference proteome</keyword>
<dbReference type="OrthoDB" id="10249888at2759"/>
<dbReference type="PROSITE" id="PS50969">
    <property type="entry name" value="FCP1"/>
    <property type="match status" value="1"/>
</dbReference>
<dbReference type="NCBIfam" id="TIGR02250">
    <property type="entry name" value="FCP1_euk"/>
    <property type="match status" value="1"/>
</dbReference>
<dbReference type="InterPro" id="IPR011947">
    <property type="entry name" value="FCP1_euk"/>
</dbReference>
<gene>
    <name evidence="9" type="ORF">EZV62_007568</name>
</gene>
<protein>
    <recommendedName>
        <fullName evidence="6">RNA polymerase II C-terminal domain phosphatase-like</fullName>
        <ecNumber evidence="6">3.1.3.16</ecNumber>
    </recommendedName>
</protein>
<comment type="catalytic activity">
    <reaction evidence="4 6">
        <text>O-phospho-L-seryl-[protein] + H2O = L-seryl-[protein] + phosphate</text>
        <dbReference type="Rhea" id="RHEA:20629"/>
        <dbReference type="Rhea" id="RHEA-COMP:9863"/>
        <dbReference type="Rhea" id="RHEA-COMP:11604"/>
        <dbReference type="ChEBI" id="CHEBI:15377"/>
        <dbReference type="ChEBI" id="CHEBI:29999"/>
        <dbReference type="ChEBI" id="CHEBI:43474"/>
        <dbReference type="ChEBI" id="CHEBI:83421"/>
        <dbReference type="EC" id="3.1.3.16"/>
    </reaction>
</comment>
<keyword evidence="3 6" id="KW-0539">Nucleus</keyword>
<dbReference type="PANTHER" id="PTHR23081">
    <property type="entry name" value="RNA POLYMERASE II CTD PHOSPHATASE"/>
    <property type="match status" value="1"/>
</dbReference>
<dbReference type="EMBL" id="VAHF01000003">
    <property type="protein sequence ID" value="TXG66293.1"/>
    <property type="molecule type" value="Genomic_DNA"/>
</dbReference>
<reference evidence="10" key="1">
    <citation type="journal article" date="2019" name="Gigascience">
        <title>De novo genome assembly of the endangered Acer yangbiense, a plant species with extremely small populations endemic to Yunnan Province, China.</title>
        <authorList>
            <person name="Yang J."/>
            <person name="Wariss H.M."/>
            <person name="Tao L."/>
            <person name="Zhang R."/>
            <person name="Yun Q."/>
            <person name="Hollingsworth P."/>
            <person name="Dao Z."/>
            <person name="Luo G."/>
            <person name="Guo H."/>
            <person name="Ma Y."/>
            <person name="Sun W."/>
        </authorList>
    </citation>
    <scope>NUCLEOTIDE SEQUENCE [LARGE SCALE GENOMIC DNA]</scope>
    <source>
        <strain evidence="10">cv. Malutang</strain>
    </source>
</reference>
<dbReference type="AlphaFoldDB" id="A0A5C7I9W9"/>
<name>A0A5C7I9W9_9ROSI</name>
<comment type="caution">
    <text evidence="9">The sequence shown here is derived from an EMBL/GenBank/DDBJ whole genome shotgun (WGS) entry which is preliminary data.</text>
</comment>
<accession>A0A5C7I9W9</accession>
<dbReference type="EC" id="3.1.3.16" evidence="6"/>
<dbReference type="Pfam" id="PF03031">
    <property type="entry name" value="NIF"/>
    <property type="match status" value="1"/>
</dbReference>
<sequence>MMSTCFDLPVEATKQASDEELMNQNETSRTLLLVREEDEAFQKSGKIPKKRKRHFFSQYTEEEEEDGEEKIARKPPLKKRRKTYNLEKKKKNPDHEMGLELMNQIERMKGNDVVLVMHKKLTTTRQNWLSVPRGLIKNGFLTLHEIARLKVANSGKLFAQKKLHLVLDLDHTLLHIEAFKKLKPDELYLKEQTDSDTSNGSLFVLNDGYLVKLRPFVRTFLKEASSMFEIYVCSMGCRYYVKKVAEFLDPEGNYFDTRILTREDFRGKPKKNLDLILGRECGTVIVDDTESVWCDHLDNLIKIQKYNYFTNRGQTGKSHAEMNTDESESEGELLKVLEVLRRMHRLFFDSSVDIKDVRCLRL</sequence>
<dbReference type="InterPro" id="IPR023214">
    <property type="entry name" value="HAD_sf"/>
</dbReference>
<evidence type="ECO:0000256" key="6">
    <source>
        <dbReference type="RuleBase" id="RU366066"/>
    </source>
</evidence>
<dbReference type="InterPro" id="IPR036412">
    <property type="entry name" value="HAD-like_sf"/>
</dbReference>
<dbReference type="SUPFAM" id="SSF56784">
    <property type="entry name" value="HAD-like"/>
    <property type="match status" value="1"/>
</dbReference>
<feature type="region of interest" description="Disordered" evidence="7">
    <location>
        <begin position="1"/>
        <end position="24"/>
    </location>
</feature>
<evidence type="ECO:0000256" key="4">
    <source>
        <dbReference type="ARBA" id="ARBA00047761"/>
    </source>
</evidence>
<dbReference type="Proteomes" id="UP000323000">
    <property type="component" value="Chromosome 3"/>
</dbReference>
<dbReference type="GO" id="GO:0005634">
    <property type="term" value="C:nucleus"/>
    <property type="evidence" value="ECO:0007669"/>
    <property type="project" value="UniProtKB-SubCell"/>
</dbReference>
<dbReference type="CDD" id="cd07521">
    <property type="entry name" value="HAD_FCP1-like"/>
    <property type="match status" value="1"/>
</dbReference>
<keyword evidence="2 6" id="KW-0378">Hydrolase</keyword>
<evidence type="ECO:0000313" key="10">
    <source>
        <dbReference type="Proteomes" id="UP000323000"/>
    </source>
</evidence>
<comment type="subcellular location">
    <subcellularLocation>
        <location evidence="1 6">Nucleus</location>
    </subcellularLocation>
</comment>
<dbReference type="SMART" id="SM00577">
    <property type="entry name" value="CPDc"/>
    <property type="match status" value="1"/>
</dbReference>
<dbReference type="GO" id="GO:0008420">
    <property type="term" value="F:RNA polymerase II CTD heptapeptide repeat phosphatase activity"/>
    <property type="evidence" value="ECO:0007669"/>
    <property type="project" value="UniProtKB-UniRule"/>
</dbReference>
<organism evidence="9 10">
    <name type="scientific">Acer yangbiense</name>
    <dbReference type="NCBI Taxonomy" id="1000413"/>
    <lineage>
        <taxon>Eukaryota</taxon>
        <taxon>Viridiplantae</taxon>
        <taxon>Streptophyta</taxon>
        <taxon>Embryophyta</taxon>
        <taxon>Tracheophyta</taxon>
        <taxon>Spermatophyta</taxon>
        <taxon>Magnoliopsida</taxon>
        <taxon>eudicotyledons</taxon>
        <taxon>Gunneridae</taxon>
        <taxon>Pentapetalae</taxon>
        <taxon>rosids</taxon>
        <taxon>malvids</taxon>
        <taxon>Sapindales</taxon>
        <taxon>Sapindaceae</taxon>
        <taxon>Hippocastanoideae</taxon>
        <taxon>Acereae</taxon>
        <taxon>Acer</taxon>
    </lineage>
</organism>
<dbReference type="PANTHER" id="PTHR23081:SF36">
    <property type="entry name" value="RNA POLYMERASE II SUBUNIT A C-TERMINAL DOMAIN PHOSPHATASE"/>
    <property type="match status" value="1"/>
</dbReference>
<evidence type="ECO:0000256" key="3">
    <source>
        <dbReference type="ARBA" id="ARBA00023242"/>
    </source>
</evidence>
<comment type="function">
    <text evidence="6">This promotes the activity of RNA polymerase II.</text>
</comment>
<dbReference type="Gene3D" id="3.40.50.1000">
    <property type="entry name" value="HAD superfamily/HAD-like"/>
    <property type="match status" value="1"/>
</dbReference>